<sequence>MSLTVLADPLPSLDMLSLALELPSACRSFLMAKMSDEKLNACLPLSSVLPLASSEELPEPDEVSLAVKAICRVAPCEQNMVDTLRANMREKCASSIQSGSASGTFKAALHILDNYAPLRNASCIQSTSGGLCAIESYGRLYPKLKGAPQQQLLSKQTLEHVPKGDLCTDCNKGILTVLLEADRTKPGALLGEQDGKAAKESVSQVCGAEFLDGKTNTKPSQETMTSLASNTLRQDGAAKLLHALVAGAGLAATIVLY</sequence>
<reference evidence="3" key="1">
    <citation type="journal article" date="2018" name="Nat. Microbiol.">
        <title>Leveraging single-cell genomics to expand the fungal tree of life.</title>
        <authorList>
            <person name="Ahrendt S.R."/>
            <person name="Quandt C.A."/>
            <person name="Ciobanu D."/>
            <person name="Clum A."/>
            <person name="Salamov A."/>
            <person name="Andreopoulos B."/>
            <person name="Cheng J.F."/>
            <person name="Woyke T."/>
            <person name="Pelin A."/>
            <person name="Henrissat B."/>
            <person name="Reynolds N.K."/>
            <person name="Benny G.L."/>
            <person name="Smith M.E."/>
            <person name="James T.Y."/>
            <person name="Grigoriev I.V."/>
        </authorList>
    </citation>
    <scope>NUCLEOTIDE SEQUENCE [LARGE SCALE GENOMIC DNA]</scope>
    <source>
        <strain evidence="3">RSA 1356</strain>
    </source>
</reference>
<evidence type="ECO:0000259" key="1">
    <source>
        <dbReference type="Pfam" id="PF24855"/>
    </source>
</evidence>
<dbReference type="PANTHER" id="PTHR34862:SF1">
    <property type="entry name" value="SPARK DOMAIN-CONTAINING PROTEIN"/>
    <property type="match status" value="1"/>
</dbReference>
<dbReference type="InterPro" id="IPR056146">
    <property type="entry name" value="DUF7729"/>
</dbReference>
<dbReference type="AlphaFoldDB" id="A0A4V1IWN0"/>
<gene>
    <name evidence="2" type="ORF">THASP1DRAFT_30064</name>
</gene>
<name>A0A4V1IWN0_9FUNG</name>
<dbReference type="OrthoDB" id="2536450at2759"/>
<dbReference type="PANTHER" id="PTHR34862">
    <property type="entry name" value="SPARK DOMAIN-CONTAINING PROTEIN"/>
    <property type="match status" value="1"/>
</dbReference>
<keyword evidence="3" id="KW-1185">Reference proteome</keyword>
<dbReference type="EMBL" id="KZ992634">
    <property type="protein sequence ID" value="RKP08129.1"/>
    <property type="molecule type" value="Genomic_DNA"/>
</dbReference>
<dbReference type="Pfam" id="PF24855">
    <property type="entry name" value="DUF7729"/>
    <property type="match status" value="1"/>
</dbReference>
<organism evidence="2 3">
    <name type="scientific">Thamnocephalis sphaerospora</name>
    <dbReference type="NCBI Taxonomy" id="78915"/>
    <lineage>
        <taxon>Eukaryota</taxon>
        <taxon>Fungi</taxon>
        <taxon>Fungi incertae sedis</taxon>
        <taxon>Zoopagomycota</taxon>
        <taxon>Zoopagomycotina</taxon>
        <taxon>Zoopagomycetes</taxon>
        <taxon>Zoopagales</taxon>
        <taxon>Sigmoideomycetaceae</taxon>
        <taxon>Thamnocephalis</taxon>
    </lineage>
</organism>
<evidence type="ECO:0000313" key="2">
    <source>
        <dbReference type="EMBL" id="RKP08129.1"/>
    </source>
</evidence>
<dbReference type="Proteomes" id="UP000271241">
    <property type="component" value="Unassembled WGS sequence"/>
</dbReference>
<accession>A0A4V1IWN0</accession>
<evidence type="ECO:0000313" key="3">
    <source>
        <dbReference type="Proteomes" id="UP000271241"/>
    </source>
</evidence>
<protein>
    <recommendedName>
        <fullName evidence="1">DUF7729 domain-containing protein</fullName>
    </recommendedName>
</protein>
<proteinExistence type="predicted"/>
<feature type="domain" description="DUF7729" evidence="1">
    <location>
        <begin position="24"/>
        <end position="212"/>
    </location>
</feature>